<dbReference type="Gene3D" id="3.90.650.10">
    <property type="entry name" value="PurM-like C-terminal domain"/>
    <property type="match status" value="1"/>
</dbReference>
<dbReference type="InterPro" id="IPR036188">
    <property type="entry name" value="FAD/NAD-bd_sf"/>
</dbReference>
<dbReference type="RefSeq" id="WP_108129385.1">
    <property type="nucleotide sequence ID" value="NZ_QBKP01000008.1"/>
</dbReference>
<evidence type="ECO:0000256" key="4">
    <source>
        <dbReference type="ARBA" id="ARBA00022840"/>
    </source>
</evidence>
<dbReference type="CDD" id="cd02195">
    <property type="entry name" value="SelD"/>
    <property type="match status" value="1"/>
</dbReference>
<dbReference type="Gene3D" id="3.50.50.100">
    <property type="match status" value="1"/>
</dbReference>
<feature type="domain" description="PurM-like C-terminal" evidence="7">
    <location>
        <begin position="549"/>
        <end position="723"/>
    </location>
</feature>
<dbReference type="InterPro" id="IPR036676">
    <property type="entry name" value="PurM-like_C_sf"/>
</dbReference>
<evidence type="ECO:0000256" key="2">
    <source>
        <dbReference type="ARBA" id="ARBA00022741"/>
    </source>
</evidence>
<dbReference type="Pfam" id="PF07992">
    <property type="entry name" value="Pyr_redox_2"/>
    <property type="match status" value="1"/>
</dbReference>
<dbReference type="Pfam" id="PF00586">
    <property type="entry name" value="AIRS"/>
    <property type="match status" value="1"/>
</dbReference>
<dbReference type="NCBIfam" id="TIGR00476">
    <property type="entry name" value="selD"/>
    <property type="match status" value="1"/>
</dbReference>
<name>A0A2T6AZ92_9RHOB</name>
<keyword evidence="10" id="KW-1185">Reference proteome</keyword>
<dbReference type="GO" id="GO:0016260">
    <property type="term" value="P:selenocysteine biosynthetic process"/>
    <property type="evidence" value="ECO:0007669"/>
    <property type="project" value="TreeGrafter"/>
</dbReference>
<dbReference type="EMBL" id="QBKP01000008">
    <property type="protein sequence ID" value="PTX49129.1"/>
    <property type="molecule type" value="Genomic_DNA"/>
</dbReference>
<dbReference type="GO" id="GO:0016491">
    <property type="term" value="F:oxidoreductase activity"/>
    <property type="evidence" value="ECO:0007669"/>
    <property type="project" value="InterPro"/>
</dbReference>
<dbReference type="AlphaFoldDB" id="A0A2T6AZ92"/>
<evidence type="ECO:0000259" key="7">
    <source>
        <dbReference type="Pfam" id="PF02769"/>
    </source>
</evidence>
<dbReference type="InterPro" id="IPR010918">
    <property type="entry name" value="PurM-like_C_dom"/>
</dbReference>
<evidence type="ECO:0000313" key="9">
    <source>
        <dbReference type="EMBL" id="PTX49129.1"/>
    </source>
</evidence>
<evidence type="ECO:0000313" key="10">
    <source>
        <dbReference type="Proteomes" id="UP000244224"/>
    </source>
</evidence>
<accession>A0A2T6AZ92</accession>
<dbReference type="SUPFAM" id="SSF51905">
    <property type="entry name" value="FAD/NAD(P)-binding domain"/>
    <property type="match status" value="2"/>
</dbReference>
<keyword evidence="5" id="KW-0711">Selenium</keyword>
<protein>
    <submittedName>
        <fullName evidence="9">Selenophosphate synthase</fullName>
    </submittedName>
</protein>
<dbReference type="Proteomes" id="UP000244224">
    <property type="component" value="Unassembled WGS sequence"/>
</dbReference>
<reference evidence="9 10" key="1">
    <citation type="submission" date="2018-04" db="EMBL/GenBank/DDBJ databases">
        <title>Genomic Encyclopedia of Archaeal and Bacterial Type Strains, Phase II (KMG-II): from individual species to whole genera.</title>
        <authorList>
            <person name="Goeker M."/>
        </authorList>
    </citation>
    <scope>NUCLEOTIDE SEQUENCE [LARGE SCALE GENOMIC DNA]</scope>
    <source>
        <strain evidence="9 10">DSM 21823</strain>
    </source>
</reference>
<dbReference type="Gene3D" id="3.30.1330.10">
    <property type="entry name" value="PurM-like, N-terminal domain"/>
    <property type="match status" value="1"/>
</dbReference>
<dbReference type="InterPro" id="IPR017584">
    <property type="entry name" value="Pyridine_nucleo_diS_OxRdtase_N"/>
</dbReference>
<evidence type="ECO:0000256" key="3">
    <source>
        <dbReference type="ARBA" id="ARBA00022777"/>
    </source>
</evidence>
<dbReference type="InterPro" id="IPR004536">
    <property type="entry name" value="SPS/SelD"/>
</dbReference>
<dbReference type="SUPFAM" id="SSF56042">
    <property type="entry name" value="PurM C-terminal domain-like"/>
    <property type="match status" value="1"/>
</dbReference>
<dbReference type="PANTHER" id="PTHR10256">
    <property type="entry name" value="SELENIDE, WATER DIKINASE"/>
    <property type="match status" value="1"/>
</dbReference>
<keyword evidence="2" id="KW-0547">Nucleotide-binding</keyword>
<dbReference type="OrthoDB" id="9767928at2"/>
<dbReference type="InterPro" id="IPR016188">
    <property type="entry name" value="PurM-like_N"/>
</dbReference>
<evidence type="ECO:0000259" key="8">
    <source>
        <dbReference type="Pfam" id="PF07992"/>
    </source>
</evidence>
<keyword evidence="3" id="KW-0418">Kinase</keyword>
<proteinExistence type="predicted"/>
<dbReference type="InterPro" id="IPR023753">
    <property type="entry name" value="FAD/NAD-binding_dom"/>
</dbReference>
<feature type="domain" description="FAD/NAD(P)-binding" evidence="8">
    <location>
        <begin position="9"/>
        <end position="300"/>
    </location>
</feature>
<dbReference type="GO" id="GO:0005524">
    <property type="term" value="F:ATP binding"/>
    <property type="evidence" value="ECO:0007669"/>
    <property type="project" value="UniProtKB-KW"/>
</dbReference>
<dbReference type="SUPFAM" id="SSF55326">
    <property type="entry name" value="PurM N-terminal domain-like"/>
    <property type="match status" value="1"/>
</dbReference>
<comment type="caution">
    <text evidence="9">The sequence shown here is derived from an EMBL/GenBank/DDBJ whole genome shotgun (WGS) entry which is preliminary data.</text>
</comment>
<organism evidence="9 10">
    <name type="scientific">Gemmobacter caeni</name>
    <dbReference type="NCBI Taxonomy" id="589035"/>
    <lineage>
        <taxon>Bacteria</taxon>
        <taxon>Pseudomonadati</taxon>
        <taxon>Pseudomonadota</taxon>
        <taxon>Alphaproteobacteria</taxon>
        <taxon>Rhodobacterales</taxon>
        <taxon>Paracoccaceae</taxon>
        <taxon>Gemmobacter</taxon>
    </lineage>
</organism>
<keyword evidence="1" id="KW-0808">Transferase</keyword>
<dbReference type="GO" id="GO:0004756">
    <property type="term" value="F:selenide, water dikinase activity"/>
    <property type="evidence" value="ECO:0007669"/>
    <property type="project" value="TreeGrafter"/>
</dbReference>
<sequence length="729" mass="74885">MQGFPQTRDLVLVGGGHAHALVLRMWGMRPLPGARLTVINPGPVAPYTGMLPGLIAGHYRRDEIMIDLVPLARFAGARVILDRAVGIDRASRHVLLEGRGPVAYDIASIDIGIGSGLPGLPGYAAHGISAKPLGAYAEAWEAFVTRALPASHVVIVGAGVGGVELALASAHRLRGAGVTPQVTLLEREATALPHIGTGARAALLAELTREGVTLLTGATPAKIRAESVTLTDGRELPSDFTLSVAGSRPQGWLADTGLDLHDGFITVGPTLQSSDPAIFAAGDCAHLSHAPRPKAGVFAVREAPVLLHNLRVALAETGTMRRYQPQRDYLKLVSTGRRNAVADKFGLRLTHPLLWRWKDRIDRTFMAKFTSYPAMPVPPLPQPAAAGLAEALGPKPLCGGCGAKVGAEPLAAALARLPDTTDPDILTGPGDDAAVIRRGTGFEVLTTDHLRAFSLDPGIMARITALHAMGDVWAMGATPRAALAQITLPRLSDRLQAEMLAEIMAMAGAAFAEAGAAIIGGHTSIGAELTLGFTVTGEAAQIRRKGGAQPGDAILLTKPLGTGTILAAEMAGTRLPGGLLGDSYAAALASMTTAPLAAARLLAAEACALTDVTGFGLAGHLLEICEASGTAADLHLAALPLLPGAAALASAGVASSLAPANRALLVGRLDAPADRPETALLFDPQTSGGFLACLPAGRAESVLAALHAEGSPASLIGHITDGPPRITAR</sequence>
<evidence type="ECO:0000256" key="1">
    <source>
        <dbReference type="ARBA" id="ARBA00022679"/>
    </source>
</evidence>
<feature type="domain" description="PurM-like N-terminal" evidence="6">
    <location>
        <begin position="430"/>
        <end position="538"/>
    </location>
</feature>
<evidence type="ECO:0000256" key="5">
    <source>
        <dbReference type="ARBA" id="ARBA00023266"/>
    </source>
</evidence>
<dbReference type="Pfam" id="PF02769">
    <property type="entry name" value="AIRS_C"/>
    <property type="match status" value="1"/>
</dbReference>
<dbReference type="InterPro" id="IPR036921">
    <property type="entry name" value="PurM-like_N_sf"/>
</dbReference>
<dbReference type="GO" id="GO:0005737">
    <property type="term" value="C:cytoplasm"/>
    <property type="evidence" value="ECO:0007669"/>
    <property type="project" value="TreeGrafter"/>
</dbReference>
<evidence type="ECO:0000259" key="6">
    <source>
        <dbReference type="Pfam" id="PF00586"/>
    </source>
</evidence>
<dbReference type="PANTHER" id="PTHR10256:SF0">
    <property type="entry name" value="INACTIVE SELENIDE, WATER DIKINASE-LIKE PROTEIN-RELATED"/>
    <property type="match status" value="1"/>
</dbReference>
<keyword evidence="4" id="KW-0067">ATP-binding</keyword>
<dbReference type="NCBIfam" id="TIGR03169">
    <property type="entry name" value="Nterm_to_SelD"/>
    <property type="match status" value="1"/>
</dbReference>
<gene>
    <name evidence="9" type="ORF">C8N34_108239</name>
</gene>